<evidence type="ECO:0000313" key="1">
    <source>
        <dbReference type="EMBL" id="ETV91382.1"/>
    </source>
</evidence>
<name>A0A024TDI4_9STRA</name>
<sequence length="185" mass="20387">MLQPGTYARTRAHVRYHATRYGTSTPVFVTTECPVATGGILASHAENPTADDTSCQFATRRASQNMPHFALAASVAPLPARIRTSFASPSFGEAFKMLVKQTLYKSGESFVSSHAACRPVEPVHRSGCSQPIEIDWNRRRTHSLDEMDARDMHIGRKLVVDDDDDMWTCASPVGVDDDCIFALEL</sequence>
<dbReference type="AlphaFoldDB" id="A0A024TDI4"/>
<dbReference type="EMBL" id="QUSY01000429">
    <property type="protein sequence ID" value="RHY29517.1"/>
    <property type="molecule type" value="Genomic_DNA"/>
</dbReference>
<accession>A0A024TDI4</accession>
<reference evidence="1" key="1">
    <citation type="submission" date="2013-12" db="EMBL/GenBank/DDBJ databases">
        <title>The Genome Sequence of Aphanomyces invadans NJM9701.</title>
        <authorList>
            <consortium name="The Broad Institute Genomics Platform"/>
            <person name="Russ C."/>
            <person name="Tyler B."/>
            <person name="van West P."/>
            <person name="Dieguez-Uribeondo J."/>
            <person name="Young S.K."/>
            <person name="Zeng Q."/>
            <person name="Gargeya S."/>
            <person name="Fitzgerald M."/>
            <person name="Abouelleil A."/>
            <person name="Alvarado L."/>
            <person name="Chapman S.B."/>
            <person name="Gainer-Dewar J."/>
            <person name="Goldberg J."/>
            <person name="Griggs A."/>
            <person name="Gujja S."/>
            <person name="Hansen M."/>
            <person name="Howarth C."/>
            <person name="Imamovic A."/>
            <person name="Ireland A."/>
            <person name="Larimer J."/>
            <person name="McCowan C."/>
            <person name="Murphy C."/>
            <person name="Pearson M."/>
            <person name="Poon T.W."/>
            <person name="Priest M."/>
            <person name="Roberts A."/>
            <person name="Saif S."/>
            <person name="Shea T."/>
            <person name="Sykes S."/>
            <person name="Wortman J."/>
            <person name="Nusbaum C."/>
            <person name="Birren B."/>
        </authorList>
    </citation>
    <scope>NUCLEOTIDE SEQUENCE [LARGE SCALE GENOMIC DNA]</scope>
    <source>
        <strain evidence="1">NJM9701</strain>
    </source>
</reference>
<gene>
    <name evidence="2" type="ORF">DYB32_005077</name>
    <name evidence="1" type="ORF">H310_14057</name>
</gene>
<dbReference type="RefSeq" id="XP_008880010.1">
    <property type="nucleotide sequence ID" value="XM_008881788.1"/>
</dbReference>
<reference evidence="2 3" key="2">
    <citation type="submission" date="2018-08" db="EMBL/GenBank/DDBJ databases">
        <title>Aphanomyces genome sequencing and annotation.</title>
        <authorList>
            <person name="Minardi D."/>
            <person name="Oidtmann B."/>
            <person name="Van Der Giezen M."/>
            <person name="Studholme D.J."/>
        </authorList>
    </citation>
    <scope>NUCLEOTIDE SEQUENCE [LARGE SCALE GENOMIC DNA]</scope>
    <source>
        <strain evidence="2 3">NJM0002</strain>
    </source>
</reference>
<dbReference type="GeneID" id="20091107"/>
<protein>
    <submittedName>
        <fullName evidence="1">Uncharacterized protein</fullName>
    </submittedName>
</protein>
<dbReference type="Proteomes" id="UP000285060">
    <property type="component" value="Unassembled WGS sequence"/>
</dbReference>
<proteinExistence type="predicted"/>
<organism evidence="1">
    <name type="scientific">Aphanomyces invadans</name>
    <dbReference type="NCBI Taxonomy" id="157072"/>
    <lineage>
        <taxon>Eukaryota</taxon>
        <taxon>Sar</taxon>
        <taxon>Stramenopiles</taxon>
        <taxon>Oomycota</taxon>
        <taxon>Saprolegniomycetes</taxon>
        <taxon>Saprolegniales</taxon>
        <taxon>Verrucalvaceae</taxon>
        <taxon>Aphanomyces</taxon>
    </lineage>
</organism>
<dbReference type="EMBL" id="KI914011">
    <property type="protein sequence ID" value="ETV91382.1"/>
    <property type="molecule type" value="Genomic_DNA"/>
</dbReference>
<dbReference type="VEuPathDB" id="FungiDB:H310_14057"/>
<evidence type="ECO:0000313" key="2">
    <source>
        <dbReference type="EMBL" id="RHY29517.1"/>
    </source>
</evidence>
<evidence type="ECO:0000313" key="3">
    <source>
        <dbReference type="Proteomes" id="UP000285060"/>
    </source>
</evidence>
<keyword evidence="3" id="KW-1185">Reference proteome</keyword>
<dbReference type="OrthoDB" id="79545at2759"/>